<evidence type="ECO:0000313" key="1">
    <source>
        <dbReference type="EMBL" id="CAA9388740.1"/>
    </source>
</evidence>
<proteinExistence type="predicted"/>
<organism evidence="1">
    <name type="scientific">uncultured Pseudonocardia sp</name>
    <dbReference type="NCBI Taxonomy" id="211455"/>
    <lineage>
        <taxon>Bacteria</taxon>
        <taxon>Bacillati</taxon>
        <taxon>Actinomycetota</taxon>
        <taxon>Actinomycetes</taxon>
        <taxon>Pseudonocardiales</taxon>
        <taxon>Pseudonocardiaceae</taxon>
        <taxon>Pseudonocardia</taxon>
        <taxon>environmental samples</taxon>
    </lineage>
</organism>
<reference evidence="1" key="1">
    <citation type="submission" date="2020-02" db="EMBL/GenBank/DDBJ databases">
        <authorList>
            <person name="Meier V. D."/>
        </authorList>
    </citation>
    <scope>NUCLEOTIDE SEQUENCE</scope>
    <source>
        <strain evidence="1">AVDCRST_MAG66</strain>
    </source>
</reference>
<gene>
    <name evidence="1" type="ORF">AVDCRST_MAG66-777</name>
</gene>
<name>A0A6J4NIJ7_9PSEU</name>
<feature type="non-terminal residue" evidence="1">
    <location>
        <position position="1"/>
    </location>
</feature>
<dbReference type="AlphaFoldDB" id="A0A6J4NIJ7"/>
<accession>A0A6J4NIJ7</accession>
<protein>
    <submittedName>
        <fullName evidence="1">Uncharacterized protein</fullName>
    </submittedName>
</protein>
<sequence length="31" mass="3166">PPPGLPPDDLPRIAARAAARARALLAAPPPR</sequence>
<dbReference type="EMBL" id="CADCUS010000114">
    <property type="protein sequence ID" value="CAA9388740.1"/>
    <property type="molecule type" value="Genomic_DNA"/>
</dbReference>